<reference evidence="5" key="1">
    <citation type="journal article" date="2019" name="Int. J. Syst. Evol. Microbiol.">
        <title>The Global Catalogue of Microorganisms (GCM) 10K type strain sequencing project: providing services to taxonomists for standard genome sequencing and annotation.</title>
        <authorList>
            <consortium name="The Broad Institute Genomics Platform"/>
            <consortium name="The Broad Institute Genome Sequencing Center for Infectious Disease"/>
            <person name="Wu L."/>
            <person name="Ma J."/>
        </authorList>
    </citation>
    <scope>NUCLEOTIDE SEQUENCE [LARGE SCALE GENOMIC DNA]</scope>
    <source>
        <strain evidence="5">JCM 16673</strain>
    </source>
</reference>
<dbReference type="InterPro" id="IPR037522">
    <property type="entry name" value="HD_GYP_dom"/>
</dbReference>
<gene>
    <name evidence="4" type="ORF">GCM10022212_10510</name>
</gene>
<dbReference type="Gene3D" id="1.10.3210.10">
    <property type="entry name" value="Hypothetical protein af1432"/>
    <property type="match status" value="1"/>
</dbReference>
<protein>
    <submittedName>
        <fullName evidence="4">Two-component system response regulator</fullName>
    </submittedName>
</protein>
<keyword evidence="1" id="KW-0597">Phosphoprotein</keyword>
<dbReference type="RefSeq" id="WP_344762193.1">
    <property type="nucleotide sequence ID" value="NZ_BAAAZE010000005.1"/>
</dbReference>
<feature type="modified residue" description="4-aspartylphosphate" evidence="1">
    <location>
        <position position="60"/>
    </location>
</feature>
<dbReference type="PANTHER" id="PTHR45228:SF1">
    <property type="entry name" value="CYCLIC DI-GMP PHOSPHODIESTERASE TM_0186"/>
    <property type="match status" value="1"/>
</dbReference>
<name>A0ABP7SVI4_9BURK</name>
<dbReference type="InterPro" id="IPR003607">
    <property type="entry name" value="HD/PDEase_dom"/>
</dbReference>
<dbReference type="PANTHER" id="PTHR45228">
    <property type="entry name" value="CYCLIC DI-GMP PHOSPHODIESTERASE TM_0186-RELATED"/>
    <property type="match status" value="1"/>
</dbReference>
<dbReference type="EMBL" id="BAAAZE010000005">
    <property type="protein sequence ID" value="GAA4017040.1"/>
    <property type="molecule type" value="Genomic_DNA"/>
</dbReference>
<dbReference type="CDD" id="cd00077">
    <property type="entry name" value="HDc"/>
    <property type="match status" value="1"/>
</dbReference>
<organism evidence="4 5">
    <name type="scientific">Actimicrobium antarcticum</name>
    <dbReference type="NCBI Taxonomy" id="1051899"/>
    <lineage>
        <taxon>Bacteria</taxon>
        <taxon>Pseudomonadati</taxon>
        <taxon>Pseudomonadota</taxon>
        <taxon>Betaproteobacteria</taxon>
        <taxon>Burkholderiales</taxon>
        <taxon>Oxalobacteraceae</taxon>
        <taxon>Actimicrobium</taxon>
    </lineage>
</organism>
<sequence>MTPDLIERSSIFIVDDEQANLRLLNKLLARQGYHHLVPIQDSREVLARYQAQRPDLILLDISMPHLDGYQVMAQLNALNDPFMPPIIVITAEYSREQILKALTLGARDLIGKPFDHNELLMRVRNLLDVQLAQRLLHDQKAVLEDMVRMRTEDLKQTRLQVVRRLGRVAEYRDNETGLHIVRMSQVSALLARSMGWSADQCELMLHASPMHDIGKIGIRDEILLKPGKLTVSEFNIMKTHASIGADMLAGDDSELLQLAHTIALSHHEKWDGSGYPGGLIGQAIPMAGRIVAVADVFDALTSSRPYKEAWPVDKAVAYITENSGKHFDPDVVVHFLRHLPEIIAIVEFHAEPA</sequence>
<dbReference type="Gene3D" id="3.40.50.2300">
    <property type="match status" value="1"/>
</dbReference>
<keyword evidence="5" id="KW-1185">Reference proteome</keyword>
<dbReference type="InterPro" id="IPR001789">
    <property type="entry name" value="Sig_transdc_resp-reg_receiver"/>
</dbReference>
<dbReference type="InterPro" id="IPR011006">
    <property type="entry name" value="CheY-like_superfamily"/>
</dbReference>
<dbReference type="PROSITE" id="PS51832">
    <property type="entry name" value="HD_GYP"/>
    <property type="match status" value="1"/>
</dbReference>
<dbReference type="Pfam" id="PF13487">
    <property type="entry name" value="HD_5"/>
    <property type="match status" value="1"/>
</dbReference>
<evidence type="ECO:0000313" key="4">
    <source>
        <dbReference type="EMBL" id="GAA4017040.1"/>
    </source>
</evidence>
<dbReference type="Pfam" id="PF00072">
    <property type="entry name" value="Response_reg"/>
    <property type="match status" value="1"/>
</dbReference>
<dbReference type="SMART" id="SM00448">
    <property type="entry name" value="REC"/>
    <property type="match status" value="1"/>
</dbReference>
<feature type="domain" description="Response regulatory" evidence="2">
    <location>
        <begin position="10"/>
        <end position="127"/>
    </location>
</feature>
<evidence type="ECO:0000256" key="1">
    <source>
        <dbReference type="PROSITE-ProRule" id="PRU00169"/>
    </source>
</evidence>
<proteinExistence type="predicted"/>
<accession>A0ABP7SVI4</accession>
<feature type="domain" description="HD-GYP" evidence="3">
    <location>
        <begin position="154"/>
        <end position="351"/>
    </location>
</feature>
<dbReference type="PROSITE" id="PS50110">
    <property type="entry name" value="RESPONSE_REGULATORY"/>
    <property type="match status" value="1"/>
</dbReference>
<dbReference type="Proteomes" id="UP001501353">
    <property type="component" value="Unassembled WGS sequence"/>
</dbReference>
<comment type="caution">
    <text evidence="4">The sequence shown here is derived from an EMBL/GenBank/DDBJ whole genome shotgun (WGS) entry which is preliminary data.</text>
</comment>
<dbReference type="SMART" id="SM00471">
    <property type="entry name" value="HDc"/>
    <property type="match status" value="1"/>
</dbReference>
<dbReference type="SUPFAM" id="SSF109604">
    <property type="entry name" value="HD-domain/PDEase-like"/>
    <property type="match status" value="1"/>
</dbReference>
<evidence type="ECO:0000259" key="2">
    <source>
        <dbReference type="PROSITE" id="PS50110"/>
    </source>
</evidence>
<evidence type="ECO:0000259" key="3">
    <source>
        <dbReference type="PROSITE" id="PS51832"/>
    </source>
</evidence>
<evidence type="ECO:0000313" key="5">
    <source>
        <dbReference type="Proteomes" id="UP001501353"/>
    </source>
</evidence>
<dbReference type="InterPro" id="IPR052020">
    <property type="entry name" value="Cyclic_di-GMP/3'3'-cGAMP_PDE"/>
</dbReference>
<dbReference type="SUPFAM" id="SSF52172">
    <property type="entry name" value="CheY-like"/>
    <property type="match status" value="1"/>
</dbReference>